<dbReference type="SUPFAM" id="SSF46689">
    <property type="entry name" value="Homeodomain-like"/>
    <property type="match status" value="1"/>
</dbReference>
<dbReference type="Gene3D" id="1.10.357.10">
    <property type="entry name" value="Tetracycline Repressor, domain 2"/>
    <property type="match status" value="1"/>
</dbReference>
<keyword evidence="3" id="KW-0804">Transcription</keyword>
<evidence type="ECO:0000256" key="5">
    <source>
        <dbReference type="SAM" id="MobiDB-lite"/>
    </source>
</evidence>
<keyword evidence="2 4" id="KW-0238">DNA-binding</keyword>
<evidence type="ECO:0000259" key="6">
    <source>
        <dbReference type="PROSITE" id="PS50977"/>
    </source>
</evidence>
<dbReference type="PANTHER" id="PTHR30055:SF148">
    <property type="entry name" value="TETR-FAMILY TRANSCRIPTIONAL REGULATOR"/>
    <property type="match status" value="1"/>
</dbReference>
<dbReference type="InterPro" id="IPR009057">
    <property type="entry name" value="Homeodomain-like_sf"/>
</dbReference>
<feature type="region of interest" description="Disordered" evidence="5">
    <location>
        <begin position="1"/>
        <end position="20"/>
    </location>
</feature>
<dbReference type="EMBL" id="JAAXPG010000001">
    <property type="protein sequence ID" value="NKY96162.1"/>
    <property type="molecule type" value="Genomic_DNA"/>
</dbReference>
<evidence type="ECO:0000256" key="1">
    <source>
        <dbReference type="ARBA" id="ARBA00023015"/>
    </source>
</evidence>
<keyword evidence="8" id="KW-1185">Reference proteome</keyword>
<sequence>METTDGTAGRPPARRPGGRNARVRAQVLAATAELVARDGVVGFRYEEVAELAGVHKTSVYRNWPDREELVVDAILSYAETLASVADTGDLHRDLADFLMGLAGGLETPFGRTLEQAIQPAHQSPAVRQALARILDQRVAVMRRRVDTAVERGELPPVDSAFLGEMISGPVHLILNRGLRAFTRADAERIVAVVLAGISATAPG</sequence>
<dbReference type="Proteomes" id="UP000553209">
    <property type="component" value="Unassembled WGS sequence"/>
</dbReference>
<dbReference type="InterPro" id="IPR001647">
    <property type="entry name" value="HTH_TetR"/>
</dbReference>
<proteinExistence type="predicted"/>
<evidence type="ECO:0000256" key="4">
    <source>
        <dbReference type="PROSITE-ProRule" id="PRU00335"/>
    </source>
</evidence>
<dbReference type="Gene3D" id="1.10.10.60">
    <property type="entry name" value="Homeodomain-like"/>
    <property type="match status" value="1"/>
</dbReference>
<evidence type="ECO:0000256" key="3">
    <source>
        <dbReference type="ARBA" id="ARBA00023163"/>
    </source>
</evidence>
<dbReference type="InterPro" id="IPR036271">
    <property type="entry name" value="Tet_transcr_reg_TetR-rel_C_sf"/>
</dbReference>
<evidence type="ECO:0000256" key="2">
    <source>
        <dbReference type="ARBA" id="ARBA00023125"/>
    </source>
</evidence>
<dbReference type="InterPro" id="IPR011075">
    <property type="entry name" value="TetR_C"/>
</dbReference>
<dbReference type="PRINTS" id="PR00455">
    <property type="entry name" value="HTHTETR"/>
</dbReference>
<dbReference type="SUPFAM" id="SSF48498">
    <property type="entry name" value="Tetracyclin repressor-like, C-terminal domain"/>
    <property type="match status" value="1"/>
</dbReference>
<dbReference type="RefSeq" id="WP_061082820.1">
    <property type="nucleotide sequence ID" value="NZ_JAAXPG010000001.1"/>
</dbReference>
<feature type="DNA-binding region" description="H-T-H motif" evidence="4">
    <location>
        <begin position="44"/>
        <end position="63"/>
    </location>
</feature>
<dbReference type="Pfam" id="PF00440">
    <property type="entry name" value="TetR_N"/>
    <property type="match status" value="1"/>
</dbReference>
<dbReference type="Pfam" id="PF16859">
    <property type="entry name" value="TetR_C_11"/>
    <property type="match status" value="1"/>
</dbReference>
<name>A0A7X6M7M4_9ACTN</name>
<dbReference type="GO" id="GO:0003700">
    <property type="term" value="F:DNA-binding transcription factor activity"/>
    <property type="evidence" value="ECO:0007669"/>
    <property type="project" value="TreeGrafter"/>
</dbReference>
<dbReference type="AlphaFoldDB" id="A0A7X6M7M4"/>
<organism evidence="7 8">
    <name type="scientific">Nocardiopsis alborubida</name>
    <dbReference type="NCBI Taxonomy" id="146802"/>
    <lineage>
        <taxon>Bacteria</taxon>
        <taxon>Bacillati</taxon>
        <taxon>Actinomycetota</taxon>
        <taxon>Actinomycetes</taxon>
        <taxon>Streptosporangiales</taxon>
        <taxon>Nocardiopsidaceae</taxon>
        <taxon>Nocardiopsis</taxon>
    </lineage>
</organism>
<accession>A0A7X6M7M4</accession>
<protein>
    <submittedName>
        <fullName evidence="7">TetR family transcriptional regulator</fullName>
    </submittedName>
</protein>
<reference evidence="7 8" key="1">
    <citation type="submission" date="2020-04" db="EMBL/GenBank/DDBJ databases">
        <title>MicrobeNet Type strains.</title>
        <authorList>
            <person name="Nicholson A.C."/>
        </authorList>
    </citation>
    <scope>NUCLEOTIDE SEQUENCE [LARGE SCALE GENOMIC DNA]</scope>
    <source>
        <strain evidence="7 8">ATCC 23612</strain>
    </source>
</reference>
<comment type="caution">
    <text evidence="7">The sequence shown here is derived from an EMBL/GenBank/DDBJ whole genome shotgun (WGS) entry which is preliminary data.</text>
</comment>
<dbReference type="PROSITE" id="PS50977">
    <property type="entry name" value="HTH_TETR_2"/>
    <property type="match status" value="1"/>
</dbReference>
<gene>
    <name evidence="7" type="ORF">HGB44_00480</name>
</gene>
<keyword evidence="1" id="KW-0805">Transcription regulation</keyword>
<dbReference type="GO" id="GO:0000976">
    <property type="term" value="F:transcription cis-regulatory region binding"/>
    <property type="evidence" value="ECO:0007669"/>
    <property type="project" value="TreeGrafter"/>
</dbReference>
<evidence type="ECO:0000313" key="8">
    <source>
        <dbReference type="Proteomes" id="UP000553209"/>
    </source>
</evidence>
<evidence type="ECO:0000313" key="7">
    <source>
        <dbReference type="EMBL" id="NKY96162.1"/>
    </source>
</evidence>
<dbReference type="PANTHER" id="PTHR30055">
    <property type="entry name" value="HTH-TYPE TRANSCRIPTIONAL REGULATOR RUTR"/>
    <property type="match status" value="1"/>
</dbReference>
<dbReference type="InterPro" id="IPR050109">
    <property type="entry name" value="HTH-type_TetR-like_transc_reg"/>
</dbReference>
<feature type="domain" description="HTH tetR-type" evidence="6">
    <location>
        <begin position="21"/>
        <end position="81"/>
    </location>
</feature>